<protein>
    <submittedName>
        <fullName evidence="7">Oxidoreductase</fullName>
    </submittedName>
</protein>
<dbReference type="Pfam" id="PF07992">
    <property type="entry name" value="Pyr_redox_2"/>
    <property type="match status" value="1"/>
</dbReference>
<evidence type="ECO:0000256" key="1">
    <source>
        <dbReference type="ARBA" id="ARBA00001974"/>
    </source>
</evidence>
<dbReference type="Proteomes" id="UP000660680">
    <property type="component" value="Unassembled WGS sequence"/>
</dbReference>
<dbReference type="Gene3D" id="3.50.50.100">
    <property type="match status" value="1"/>
</dbReference>
<feature type="domain" description="FAD/NAD(P)-binding" evidence="6">
    <location>
        <begin position="2"/>
        <end position="281"/>
    </location>
</feature>
<dbReference type="SUPFAM" id="SSF51905">
    <property type="entry name" value="FAD/NAD(P)-binding domain"/>
    <property type="match status" value="1"/>
</dbReference>
<gene>
    <name evidence="7" type="ORF">GCM10010171_50680</name>
</gene>
<dbReference type="PRINTS" id="PR00368">
    <property type="entry name" value="FADPNR"/>
</dbReference>
<proteinExistence type="inferred from homology"/>
<sequence length="358" mass="37703">MIVVLGAGYAGLMVANALGRKADVRLVNERDTFVERVRLHQLAAGQELVRRPLAKLLRGVGLEVGRVVALDPAARTVGLADGREVGYDTLVYALGSSGDLSTPGAAEHAYDVGVPADAARLRDRLAGGGTVAVVGGGLTGIETAAELARPDLKVVLLTDRLGAGLSEKGRAHVAAVFARLGVEVREGVAVERVRADGVELASGDHVTADAVAWTAGFRVPDLARDAGIEVDAVGRMVVDETLRSVSHPDVYGVGDAAAARMPGGQELRMACATGLPSAQHAARAILARRAGREPGALRFRYFNQCISLGRTDALIQFVDRDDTPRERILTGRLAVAYKEAIVRGVVVAERHPWIPTMI</sequence>
<accession>A0A918LHR3</accession>
<dbReference type="EMBL" id="BMRB01000005">
    <property type="protein sequence ID" value="GGS49421.1"/>
    <property type="molecule type" value="Genomic_DNA"/>
</dbReference>
<evidence type="ECO:0000256" key="2">
    <source>
        <dbReference type="ARBA" id="ARBA00005272"/>
    </source>
</evidence>
<evidence type="ECO:0000256" key="5">
    <source>
        <dbReference type="ARBA" id="ARBA00023002"/>
    </source>
</evidence>
<organism evidence="7 8">
    <name type="scientific">Actinokineospora fastidiosa</name>
    <dbReference type="NCBI Taxonomy" id="1816"/>
    <lineage>
        <taxon>Bacteria</taxon>
        <taxon>Bacillati</taxon>
        <taxon>Actinomycetota</taxon>
        <taxon>Actinomycetes</taxon>
        <taxon>Pseudonocardiales</taxon>
        <taxon>Pseudonocardiaceae</taxon>
        <taxon>Actinokineospora</taxon>
    </lineage>
</organism>
<dbReference type="GO" id="GO:0003955">
    <property type="term" value="F:NAD(P)H dehydrogenase (quinone) activity"/>
    <property type="evidence" value="ECO:0007669"/>
    <property type="project" value="TreeGrafter"/>
</dbReference>
<keyword evidence="3" id="KW-0285">Flavoprotein</keyword>
<evidence type="ECO:0000313" key="7">
    <source>
        <dbReference type="EMBL" id="GGS49421.1"/>
    </source>
</evidence>
<keyword evidence="5" id="KW-0560">Oxidoreductase</keyword>
<reference evidence="7" key="2">
    <citation type="submission" date="2020-09" db="EMBL/GenBank/DDBJ databases">
        <authorList>
            <person name="Sun Q."/>
            <person name="Ohkuma M."/>
        </authorList>
    </citation>
    <scope>NUCLEOTIDE SEQUENCE</scope>
    <source>
        <strain evidence="7">JCM 3276</strain>
    </source>
</reference>
<comment type="similarity">
    <text evidence="2">Belongs to the NADH dehydrogenase family.</text>
</comment>
<keyword evidence="4" id="KW-0274">FAD</keyword>
<dbReference type="InterPro" id="IPR036188">
    <property type="entry name" value="FAD/NAD-bd_sf"/>
</dbReference>
<dbReference type="AlphaFoldDB" id="A0A918LHR3"/>
<dbReference type="InterPro" id="IPR051169">
    <property type="entry name" value="NADH-Q_oxidoreductase"/>
</dbReference>
<dbReference type="PANTHER" id="PTHR42913">
    <property type="entry name" value="APOPTOSIS-INDUCING FACTOR 1"/>
    <property type="match status" value="1"/>
</dbReference>
<dbReference type="InterPro" id="IPR023753">
    <property type="entry name" value="FAD/NAD-binding_dom"/>
</dbReference>
<name>A0A918LHR3_9PSEU</name>
<evidence type="ECO:0000313" key="8">
    <source>
        <dbReference type="Proteomes" id="UP000660680"/>
    </source>
</evidence>
<dbReference type="PRINTS" id="PR00469">
    <property type="entry name" value="PNDRDTASEII"/>
</dbReference>
<comment type="cofactor">
    <cofactor evidence="1">
        <name>FAD</name>
        <dbReference type="ChEBI" id="CHEBI:57692"/>
    </cofactor>
</comment>
<dbReference type="RefSeq" id="WP_189213087.1">
    <property type="nucleotide sequence ID" value="NZ_BMRB01000005.1"/>
</dbReference>
<evidence type="ECO:0000259" key="6">
    <source>
        <dbReference type="Pfam" id="PF07992"/>
    </source>
</evidence>
<reference evidence="7" key="1">
    <citation type="journal article" date="2014" name="Int. J. Syst. Evol. Microbiol.">
        <title>Complete genome sequence of Corynebacterium casei LMG S-19264T (=DSM 44701T), isolated from a smear-ripened cheese.</title>
        <authorList>
            <consortium name="US DOE Joint Genome Institute (JGI-PGF)"/>
            <person name="Walter F."/>
            <person name="Albersmeier A."/>
            <person name="Kalinowski J."/>
            <person name="Ruckert C."/>
        </authorList>
    </citation>
    <scope>NUCLEOTIDE SEQUENCE</scope>
    <source>
        <strain evidence="7">JCM 3276</strain>
    </source>
</reference>
<dbReference type="PANTHER" id="PTHR42913:SF3">
    <property type="entry name" value="64 KDA MITOCHONDRIAL NADH DEHYDROGENASE (EUROFUNG)"/>
    <property type="match status" value="1"/>
</dbReference>
<comment type="caution">
    <text evidence="7">The sequence shown here is derived from an EMBL/GenBank/DDBJ whole genome shotgun (WGS) entry which is preliminary data.</text>
</comment>
<keyword evidence="8" id="KW-1185">Reference proteome</keyword>
<evidence type="ECO:0000256" key="3">
    <source>
        <dbReference type="ARBA" id="ARBA00022630"/>
    </source>
</evidence>
<dbReference type="GO" id="GO:0019646">
    <property type="term" value="P:aerobic electron transport chain"/>
    <property type="evidence" value="ECO:0007669"/>
    <property type="project" value="TreeGrafter"/>
</dbReference>
<evidence type="ECO:0000256" key="4">
    <source>
        <dbReference type="ARBA" id="ARBA00022827"/>
    </source>
</evidence>